<dbReference type="InterPro" id="IPR011701">
    <property type="entry name" value="MFS"/>
</dbReference>
<dbReference type="PANTHER" id="PTHR42718:SF9">
    <property type="entry name" value="MAJOR FACILITATOR SUPERFAMILY MULTIDRUG TRANSPORTER MFSC"/>
    <property type="match status" value="1"/>
</dbReference>
<comment type="subcellular location">
    <subcellularLocation>
        <location evidence="1">Cell membrane</location>
        <topology evidence="1">Multi-pass membrane protein</topology>
    </subcellularLocation>
</comment>
<keyword evidence="3 6" id="KW-0812">Transmembrane</keyword>
<protein>
    <submittedName>
        <fullName evidence="8">MFS transporter</fullName>
    </submittedName>
</protein>
<evidence type="ECO:0000256" key="3">
    <source>
        <dbReference type="ARBA" id="ARBA00022692"/>
    </source>
</evidence>
<dbReference type="Proteomes" id="UP001501196">
    <property type="component" value="Unassembled WGS sequence"/>
</dbReference>
<keyword evidence="4 6" id="KW-1133">Transmembrane helix</keyword>
<dbReference type="RefSeq" id="WP_344375882.1">
    <property type="nucleotide sequence ID" value="NZ_BAAAPW010000005.1"/>
</dbReference>
<proteinExistence type="predicted"/>
<gene>
    <name evidence="8" type="ORF">GCM10009819_28810</name>
</gene>
<evidence type="ECO:0000259" key="7">
    <source>
        <dbReference type="PROSITE" id="PS50850"/>
    </source>
</evidence>
<reference evidence="9" key="1">
    <citation type="journal article" date="2019" name="Int. J. Syst. Evol. Microbiol.">
        <title>The Global Catalogue of Microorganisms (GCM) 10K type strain sequencing project: providing services to taxonomists for standard genome sequencing and annotation.</title>
        <authorList>
            <consortium name="The Broad Institute Genomics Platform"/>
            <consortium name="The Broad Institute Genome Sequencing Center for Infectious Disease"/>
            <person name="Wu L."/>
            <person name="Ma J."/>
        </authorList>
    </citation>
    <scope>NUCLEOTIDE SEQUENCE [LARGE SCALE GENOMIC DNA]</scope>
    <source>
        <strain evidence="9">JCM 15672</strain>
    </source>
</reference>
<dbReference type="Pfam" id="PF07690">
    <property type="entry name" value="MFS_1"/>
    <property type="match status" value="1"/>
</dbReference>
<feature type="transmembrane region" description="Helical" evidence="6">
    <location>
        <begin position="174"/>
        <end position="192"/>
    </location>
</feature>
<keyword evidence="5 6" id="KW-0472">Membrane</keyword>
<keyword evidence="2" id="KW-0813">Transport</keyword>
<keyword evidence="9" id="KW-1185">Reference proteome</keyword>
<dbReference type="SUPFAM" id="SSF103473">
    <property type="entry name" value="MFS general substrate transporter"/>
    <property type="match status" value="1"/>
</dbReference>
<dbReference type="InterPro" id="IPR036259">
    <property type="entry name" value="MFS_trans_sf"/>
</dbReference>
<feature type="transmembrane region" description="Helical" evidence="6">
    <location>
        <begin position="236"/>
        <end position="253"/>
    </location>
</feature>
<feature type="transmembrane region" description="Helical" evidence="6">
    <location>
        <begin position="146"/>
        <end position="168"/>
    </location>
</feature>
<dbReference type="Gene3D" id="1.20.1720.10">
    <property type="entry name" value="Multidrug resistance protein D"/>
    <property type="match status" value="1"/>
</dbReference>
<dbReference type="PROSITE" id="PS50850">
    <property type="entry name" value="MFS"/>
    <property type="match status" value="1"/>
</dbReference>
<dbReference type="PANTHER" id="PTHR42718">
    <property type="entry name" value="MAJOR FACILITATOR SUPERFAMILY MULTIDRUG TRANSPORTER MFSC"/>
    <property type="match status" value="1"/>
</dbReference>
<evidence type="ECO:0000256" key="6">
    <source>
        <dbReference type="SAM" id="Phobius"/>
    </source>
</evidence>
<dbReference type="EMBL" id="BAAAPW010000005">
    <property type="protein sequence ID" value="GAA2041304.1"/>
    <property type="molecule type" value="Genomic_DNA"/>
</dbReference>
<comment type="caution">
    <text evidence="8">The sequence shown here is derived from an EMBL/GenBank/DDBJ whole genome shotgun (WGS) entry which is preliminary data.</text>
</comment>
<evidence type="ECO:0000256" key="4">
    <source>
        <dbReference type="ARBA" id="ARBA00022989"/>
    </source>
</evidence>
<sequence>MSRTPDAPARHHARWVVAALCTGTLLSAMNSGMIAVSLSTLRREFAVDVATVTWVISVYYLASAVLQPIMGRLADRYGPRRVFAFGMWTVALAGALGPFAPDLAVLCAVRVLLAVGTATAFPSAAAMLRAVAAADGGNATKMIGRIQLVDTTSAAIGPVLGGALIVAFGWPGIFWINVPLAALALVSTGLLAPRDAPRAHVPLRRTLAESDLPGIGLFVVAIATLIGFLLELADDPPWLLLPVAVIAGGLFAWRELRAATPFIDLRLLAANLPLVRVYVLFILANLVFYGALFGIPQYLEDHAGYRTDVIGLLLLPLAAFNVVTAPLVERLIDRRGLRRALVVGLAALTAGTLALPLLGGSTAAWTVLAATAALGIPYVFVLVSITQSLYVAAAGQHVGQAAGLFQTARCLGCIGASVVVGLAFSGGTGPSDWVLLAIVTVALSLTTLVVAIAWRPRPVG</sequence>
<evidence type="ECO:0000313" key="9">
    <source>
        <dbReference type="Proteomes" id="UP001501196"/>
    </source>
</evidence>
<feature type="transmembrane region" description="Helical" evidence="6">
    <location>
        <begin position="82"/>
        <end position="100"/>
    </location>
</feature>
<feature type="transmembrane region" description="Helical" evidence="6">
    <location>
        <begin position="112"/>
        <end position="134"/>
    </location>
</feature>
<feature type="transmembrane region" description="Helical" evidence="6">
    <location>
        <begin position="364"/>
        <end position="386"/>
    </location>
</feature>
<dbReference type="Gene3D" id="1.20.1250.20">
    <property type="entry name" value="MFS general substrate transporter like domains"/>
    <property type="match status" value="1"/>
</dbReference>
<feature type="domain" description="Major facilitator superfamily (MFS) profile" evidence="7">
    <location>
        <begin position="16"/>
        <end position="459"/>
    </location>
</feature>
<accession>A0ABP5G7F3</accession>
<evidence type="ECO:0000313" key="8">
    <source>
        <dbReference type="EMBL" id="GAA2041304.1"/>
    </source>
</evidence>
<feature type="transmembrane region" description="Helical" evidence="6">
    <location>
        <begin position="433"/>
        <end position="454"/>
    </location>
</feature>
<evidence type="ECO:0000256" key="1">
    <source>
        <dbReference type="ARBA" id="ARBA00004651"/>
    </source>
</evidence>
<feature type="transmembrane region" description="Helical" evidence="6">
    <location>
        <begin position="274"/>
        <end position="297"/>
    </location>
</feature>
<name>A0ABP5G7F3_9MICO</name>
<feature type="transmembrane region" description="Helical" evidence="6">
    <location>
        <begin position="212"/>
        <end position="230"/>
    </location>
</feature>
<organism evidence="8 9">
    <name type="scientific">Agromyces tropicus</name>
    <dbReference type="NCBI Taxonomy" id="555371"/>
    <lineage>
        <taxon>Bacteria</taxon>
        <taxon>Bacillati</taxon>
        <taxon>Actinomycetota</taxon>
        <taxon>Actinomycetes</taxon>
        <taxon>Micrococcales</taxon>
        <taxon>Microbacteriaceae</taxon>
        <taxon>Agromyces</taxon>
    </lineage>
</organism>
<feature type="transmembrane region" description="Helical" evidence="6">
    <location>
        <begin position="407"/>
        <end position="427"/>
    </location>
</feature>
<evidence type="ECO:0000256" key="5">
    <source>
        <dbReference type="ARBA" id="ARBA00023136"/>
    </source>
</evidence>
<evidence type="ECO:0000256" key="2">
    <source>
        <dbReference type="ARBA" id="ARBA00022448"/>
    </source>
</evidence>
<feature type="transmembrane region" description="Helical" evidence="6">
    <location>
        <begin position="49"/>
        <end position="70"/>
    </location>
</feature>
<dbReference type="InterPro" id="IPR020846">
    <property type="entry name" value="MFS_dom"/>
</dbReference>
<feature type="transmembrane region" description="Helical" evidence="6">
    <location>
        <begin position="309"/>
        <end position="328"/>
    </location>
</feature>
<feature type="transmembrane region" description="Helical" evidence="6">
    <location>
        <begin position="340"/>
        <end position="358"/>
    </location>
</feature>